<dbReference type="Proteomes" id="UP000053593">
    <property type="component" value="Unassembled WGS sequence"/>
</dbReference>
<gene>
    <name evidence="1" type="ORF">GYMLUDRAFT_265331</name>
</gene>
<reference evidence="1 2" key="1">
    <citation type="submission" date="2014-04" db="EMBL/GenBank/DDBJ databases">
        <title>Evolutionary Origins and Diversification of the Mycorrhizal Mutualists.</title>
        <authorList>
            <consortium name="DOE Joint Genome Institute"/>
            <consortium name="Mycorrhizal Genomics Consortium"/>
            <person name="Kohler A."/>
            <person name="Kuo A."/>
            <person name="Nagy L.G."/>
            <person name="Floudas D."/>
            <person name="Copeland A."/>
            <person name="Barry K.W."/>
            <person name="Cichocki N."/>
            <person name="Veneault-Fourrey C."/>
            <person name="LaButti K."/>
            <person name="Lindquist E.A."/>
            <person name="Lipzen A."/>
            <person name="Lundell T."/>
            <person name="Morin E."/>
            <person name="Murat C."/>
            <person name="Riley R."/>
            <person name="Ohm R."/>
            <person name="Sun H."/>
            <person name="Tunlid A."/>
            <person name="Henrissat B."/>
            <person name="Grigoriev I.V."/>
            <person name="Hibbett D.S."/>
            <person name="Martin F."/>
        </authorList>
    </citation>
    <scope>NUCLEOTIDE SEQUENCE [LARGE SCALE GENOMIC DNA]</scope>
    <source>
        <strain evidence="1 2">FD-317 M1</strain>
    </source>
</reference>
<keyword evidence="2" id="KW-1185">Reference proteome</keyword>
<dbReference type="EMBL" id="KN834838">
    <property type="protein sequence ID" value="KIK52729.1"/>
    <property type="molecule type" value="Genomic_DNA"/>
</dbReference>
<proteinExistence type="predicted"/>
<evidence type="ECO:0000313" key="1">
    <source>
        <dbReference type="EMBL" id="KIK52729.1"/>
    </source>
</evidence>
<sequence>MNSMLEIFRNAPNIVRLSTRRFQFKRNSAIRPRLNRLTSLTVGVPTQEKMRDVLSSCPNLTWLYLWELLDSSYPGATVTTPPMMSVKVRSFTLGSSRFSAISSDFINAVLATYTFPALDTLCIRSENPSCRLTWPRHAFEHFMARSSCIITSFTIKSLGISDLDLIFILRFLPSLRDLEIHDVREPEGKSPITSLLVSALHGFAGLNKRSNSSGALLVPKLRQLKFRFYGTAFDDAAFVSMVSSRWLPDPNYAGVVGMECLRSVVLYCYSREVDHDIYKPLYSLEKVGMRVVIEEAQRYDSCSVDGLDEE</sequence>
<dbReference type="AlphaFoldDB" id="A0A0D0BSY5"/>
<dbReference type="Gene3D" id="3.80.10.10">
    <property type="entry name" value="Ribonuclease Inhibitor"/>
    <property type="match status" value="1"/>
</dbReference>
<name>A0A0D0BSY5_9AGAR</name>
<dbReference type="OrthoDB" id="3266451at2759"/>
<accession>A0A0D0BSY5</accession>
<evidence type="ECO:0008006" key="3">
    <source>
        <dbReference type="Google" id="ProtNLM"/>
    </source>
</evidence>
<protein>
    <recommendedName>
        <fullName evidence="3">F-box domain-containing protein</fullName>
    </recommendedName>
</protein>
<dbReference type="InterPro" id="IPR032675">
    <property type="entry name" value="LRR_dom_sf"/>
</dbReference>
<evidence type="ECO:0000313" key="2">
    <source>
        <dbReference type="Proteomes" id="UP000053593"/>
    </source>
</evidence>
<organism evidence="1 2">
    <name type="scientific">Collybiopsis luxurians FD-317 M1</name>
    <dbReference type="NCBI Taxonomy" id="944289"/>
    <lineage>
        <taxon>Eukaryota</taxon>
        <taxon>Fungi</taxon>
        <taxon>Dikarya</taxon>
        <taxon>Basidiomycota</taxon>
        <taxon>Agaricomycotina</taxon>
        <taxon>Agaricomycetes</taxon>
        <taxon>Agaricomycetidae</taxon>
        <taxon>Agaricales</taxon>
        <taxon>Marasmiineae</taxon>
        <taxon>Omphalotaceae</taxon>
        <taxon>Collybiopsis</taxon>
        <taxon>Collybiopsis luxurians</taxon>
    </lineage>
</organism>
<dbReference type="HOGENOM" id="CLU_1030788_0_0_1"/>